<feature type="compositionally biased region" description="Acidic residues" evidence="1">
    <location>
        <begin position="881"/>
        <end position="891"/>
    </location>
</feature>
<dbReference type="InterPro" id="IPR015915">
    <property type="entry name" value="Kelch-typ_b-propeller"/>
</dbReference>
<feature type="region of interest" description="Disordered" evidence="1">
    <location>
        <begin position="552"/>
        <end position="685"/>
    </location>
</feature>
<organism evidence="4 5">
    <name type="scientific">Talaromyces islandicus</name>
    <name type="common">Penicillium islandicum</name>
    <dbReference type="NCBI Taxonomy" id="28573"/>
    <lineage>
        <taxon>Eukaryota</taxon>
        <taxon>Fungi</taxon>
        <taxon>Dikarya</taxon>
        <taxon>Ascomycota</taxon>
        <taxon>Pezizomycotina</taxon>
        <taxon>Eurotiomycetes</taxon>
        <taxon>Eurotiomycetidae</taxon>
        <taxon>Eurotiales</taxon>
        <taxon>Trichocomaceae</taxon>
        <taxon>Talaromyces</taxon>
        <taxon>Talaromyces sect. Islandici</taxon>
    </lineage>
</organism>
<dbReference type="OrthoDB" id="205993at2759"/>
<sequence>MPSGISFGHKGLLLCNLFVAATYATLPYTPSYIFPTDRQNNSLAYALQPNADQNTVEFLSLDLSSVDSDGPQSTVLFSSVPFAANDGPFVPILNTDGAINVIQGNCQGSQGTPLVWTFHADQDSHNGNGTWKSLPASTNGSDLGYLASGFAFASSNDTSAELYTFGGMCPSADSTLANWVSAANYSQSMTLLAPDNSSQPSNYGIQDITSSSPPVAEAGYSITELQRTSSTTSTGRNIQDGEFLFIGGHTHNAFINLSTIALFSLPQAGWTYIPVGPDDGSPKTDLAARDTDTQVEPRSGHTAVISSDGSRIVVFGGWVGDTKTPANPQLIVLEVGEDYGGSGAWTWTVPQATGSGPSQDSGIFGHAATMLDGDVMMISGGYTISTGSTNSKRDSSTFATNSQVHLYNITSNTWATTYTQPNSENSGSGHGGSESALSSSGEKAGLGIGVSVAAIAVVGVAYVVWSRKRWNHRRHRDKELRKLAFGAERSNIWSDPGLESSYRNPEDDTVRNSILQNLYYSGSSHQYSAVPGPQAPLPEAERTGLLYEVPSPTRGLRRNLSGRPQRVQSAGWYDEGRTGYGAGPIHPIDEREEYETPPEGEEEETGRQTPRMTELSDPFADPASPTRAPLITFPESPVMKQHAADSLSVRSEGARSASPEKSERTNSSLSEASISNISDTSIQRSHIGSIRGRHLLQSAIPILEPSNNETTAASGHGSPEKSPSRADRLESDSVRWPFDRSGTVDSFSTSSSRRKQSHMEGETLLGSAPEWSTPPESPSRSLESEHKRGGSTWMGSLRKTLSNAKKAAASIHSSSSENNSNNFVTAATRSETVPSPEPGPSTGRRPSNASIAHLQRRQGPRDWAIDGRQSRSSVMSLSHTDEDDPFDDEDDDWDVEAAVEGRLVQITYTVPKERLRVVNAGIADRVTVDDESDKESRASVG</sequence>
<feature type="compositionally biased region" description="Basic and acidic residues" evidence="1">
    <location>
        <begin position="718"/>
        <end position="733"/>
    </location>
</feature>
<proteinExistence type="predicted"/>
<evidence type="ECO:0000256" key="2">
    <source>
        <dbReference type="SAM" id="Phobius"/>
    </source>
</evidence>
<gene>
    <name evidence="4" type="ORF">PISL3812_02435</name>
</gene>
<keyword evidence="2" id="KW-0812">Transmembrane</keyword>
<feature type="compositionally biased region" description="Low complexity" evidence="1">
    <location>
        <begin position="666"/>
        <end position="678"/>
    </location>
</feature>
<dbReference type="STRING" id="28573.A0A0U1LPW9"/>
<dbReference type="Proteomes" id="UP000054383">
    <property type="component" value="Unassembled WGS sequence"/>
</dbReference>
<feature type="chain" id="PRO_5018172686" evidence="3">
    <location>
        <begin position="25"/>
        <end position="941"/>
    </location>
</feature>
<dbReference type="EMBL" id="CVMT01000002">
    <property type="protein sequence ID" value="CRG85341.1"/>
    <property type="molecule type" value="Genomic_DNA"/>
</dbReference>
<feature type="compositionally biased region" description="Low complexity" evidence="1">
    <location>
        <begin position="740"/>
        <end position="751"/>
    </location>
</feature>
<accession>A0A0U1LPW9</accession>
<protein>
    <submittedName>
        <fullName evidence="4">Uncharacterized protein</fullName>
    </submittedName>
</protein>
<keyword evidence="3" id="KW-0732">Signal</keyword>
<feature type="compositionally biased region" description="Basic and acidic residues" evidence="1">
    <location>
        <begin position="859"/>
        <end position="869"/>
    </location>
</feature>
<feature type="compositionally biased region" description="Low complexity" evidence="1">
    <location>
        <begin position="802"/>
        <end position="822"/>
    </location>
</feature>
<feature type="region of interest" description="Disordered" evidence="1">
    <location>
        <begin position="418"/>
        <end position="440"/>
    </location>
</feature>
<keyword evidence="5" id="KW-1185">Reference proteome</keyword>
<evidence type="ECO:0000256" key="1">
    <source>
        <dbReference type="SAM" id="MobiDB-lite"/>
    </source>
</evidence>
<evidence type="ECO:0000256" key="3">
    <source>
        <dbReference type="SAM" id="SignalP"/>
    </source>
</evidence>
<evidence type="ECO:0000313" key="5">
    <source>
        <dbReference type="Proteomes" id="UP000054383"/>
    </source>
</evidence>
<dbReference type="InterPro" id="IPR011043">
    <property type="entry name" value="Gal_Oxase/kelch_b-propeller"/>
</dbReference>
<keyword evidence="2" id="KW-0472">Membrane</keyword>
<reference evidence="4 5" key="1">
    <citation type="submission" date="2015-04" db="EMBL/GenBank/DDBJ databases">
        <authorList>
            <person name="Syromyatnikov M.Y."/>
            <person name="Popov V.N."/>
        </authorList>
    </citation>
    <scope>NUCLEOTIDE SEQUENCE [LARGE SCALE GENOMIC DNA]</scope>
    <source>
        <strain evidence="4">WF-38-12</strain>
    </source>
</reference>
<dbReference type="Gene3D" id="2.120.10.80">
    <property type="entry name" value="Kelch-type beta propeller"/>
    <property type="match status" value="1"/>
</dbReference>
<keyword evidence="2" id="KW-1133">Transmembrane helix</keyword>
<dbReference type="SUPFAM" id="SSF50965">
    <property type="entry name" value="Galactose oxidase, central domain"/>
    <property type="match status" value="1"/>
</dbReference>
<dbReference type="AlphaFoldDB" id="A0A0U1LPW9"/>
<feature type="signal peptide" evidence="3">
    <location>
        <begin position="1"/>
        <end position="24"/>
    </location>
</feature>
<feature type="compositionally biased region" description="Acidic residues" evidence="1">
    <location>
        <begin position="590"/>
        <end position="604"/>
    </location>
</feature>
<feature type="region of interest" description="Disordered" evidence="1">
    <location>
        <begin position="698"/>
        <end position="891"/>
    </location>
</feature>
<dbReference type="OMA" id="FGGMCPF"/>
<feature type="compositionally biased region" description="Polar residues" evidence="1">
    <location>
        <begin position="823"/>
        <end position="833"/>
    </location>
</feature>
<feature type="transmembrane region" description="Helical" evidence="2">
    <location>
        <begin position="444"/>
        <end position="465"/>
    </location>
</feature>
<evidence type="ECO:0000313" key="4">
    <source>
        <dbReference type="EMBL" id="CRG85341.1"/>
    </source>
</evidence>
<name>A0A0U1LPW9_TALIS</name>